<dbReference type="Pfam" id="PF13531">
    <property type="entry name" value="SBP_bac_11"/>
    <property type="match status" value="1"/>
</dbReference>
<name>A0A3B0XST7_9ZZZZ</name>
<reference evidence="1" key="1">
    <citation type="submission" date="2018-06" db="EMBL/GenBank/DDBJ databases">
        <authorList>
            <person name="Zhirakovskaya E."/>
        </authorList>
    </citation>
    <scope>NUCLEOTIDE SEQUENCE</scope>
</reference>
<accession>A0A3B0XST7</accession>
<gene>
    <name evidence="1" type="ORF">MNBD_GAMMA12-1304</name>
</gene>
<organism evidence="1">
    <name type="scientific">hydrothermal vent metagenome</name>
    <dbReference type="NCBI Taxonomy" id="652676"/>
    <lineage>
        <taxon>unclassified sequences</taxon>
        <taxon>metagenomes</taxon>
        <taxon>ecological metagenomes</taxon>
    </lineage>
</organism>
<evidence type="ECO:0000313" key="1">
    <source>
        <dbReference type="EMBL" id="VAW71338.1"/>
    </source>
</evidence>
<dbReference type="EMBL" id="UOFL01000018">
    <property type="protein sequence ID" value="VAW71338.1"/>
    <property type="molecule type" value="Genomic_DNA"/>
</dbReference>
<sequence>MKFTIIGLIAVLSAFSTSNLIAVPKITGEPKIVSIKSLLNWPQDFAKQKPNLTEPTANRLNDLHGQIGRCDIVLSTAGNYHMALRELWQVYLKENAKALEIKTWFYTTSPPISPSQTQSNVVQFGNLNLNCRPQVAVGPGKLMKKLIKLGVTDGKPVPVVKNYGNVILVKKGNPKGIKNVWDLAKKDVVLVTPNPTMEAGSFGNFSGTIFNIASNDKSPPKGMTADALFNGIFSGKQTGKWVSGKRIMHREIPWAISSGNADAGVIFYHLALYFKRTFPDKFDIVALGGTVDKPVPMAGNKVGVLKAVRIKGSWTPLQLKAREKLMIALKSTIFSTILKKHGIARP</sequence>
<dbReference type="AlphaFoldDB" id="A0A3B0XST7"/>
<dbReference type="Gene3D" id="3.40.190.10">
    <property type="entry name" value="Periplasmic binding protein-like II"/>
    <property type="match status" value="1"/>
</dbReference>
<protein>
    <submittedName>
        <fullName evidence="1">Sulfate and thiosulfate binding protein CysP</fullName>
    </submittedName>
</protein>
<dbReference type="SUPFAM" id="SSF53850">
    <property type="entry name" value="Periplasmic binding protein-like II"/>
    <property type="match status" value="1"/>
</dbReference>
<proteinExistence type="predicted"/>